<dbReference type="Proteomes" id="UP000028194">
    <property type="component" value="Chromosome"/>
</dbReference>
<dbReference type="KEGG" id="nev:NTE_01871"/>
<protein>
    <submittedName>
        <fullName evidence="1">Uncharacterized protein</fullName>
    </submittedName>
</protein>
<name>A0A075MQV7_9ARCH</name>
<organism evidence="1 2">
    <name type="scientific">Candidatus Nitrososphaera evergladensis SR1</name>
    <dbReference type="NCBI Taxonomy" id="1459636"/>
    <lineage>
        <taxon>Archaea</taxon>
        <taxon>Nitrososphaerota</taxon>
        <taxon>Nitrososphaeria</taxon>
        <taxon>Nitrososphaerales</taxon>
        <taxon>Nitrososphaeraceae</taxon>
        <taxon>Nitrososphaera</taxon>
    </lineage>
</organism>
<keyword evidence="2" id="KW-1185">Reference proteome</keyword>
<accession>A0A075MQV7</accession>
<evidence type="ECO:0000313" key="1">
    <source>
        <dbReference type="EMBL" id="AIF83931.1"/>
    </source>
</evidence>
<dbReference type="STRING" id="1459636.NTE_01871"/>
<dbReference type="AlphaFoldDB" id="A0A075MQV7"/>
<dbReference type="HOGENOM" id="CLU_3387395_0_0_2"/>
<sequence>MIKRFKIKKFSLIKSEDVTYLASAYCTGAMCI</sequence>
<evidence type="ECO:0000313" key="2">
    <source>
        <dbReference type="Proteomes" id="UP000028194"/>
    </source>
</evidence>
<gene>
    <name evidence="1" type="ORF">NTE_01871</name>
</gene>
<proteinExistence type="predicted"/>
<dbReference type="EMBL" id="CP007174">
    <property type="protein sequence ID" value="AIF83931.1"/>
    <property type="molecule type" value="Genomic_DNA"/>
</dbReference>
<reference evidence="1 2" key="1">
    <citation type="journal article" date="2014" name="PLoS ONE">
        <title>Genome Sequence of Candidatus Nitrososphaera evergladensis from Group I.1b Enriched from Everglades Soil Reveals Novel Genomic Features of the Ammonia-Oxidizing Archaea.</title>
        <authorList>
            <person name="Zhalnina K.V."/>
            <person name="Dias R."/>
            <person name="Leonard M.T."/>
            <person name="Dorr de Quadros P."/>
            <person name="Camargo F.A."/>
            <person name="Drew J.C."/>
            <person name="Farmerie W.G."/>
            <person name="Daroub S.H."/>
            <person name="Triplett E.W."/>
        </authorList>
    </citation>
    <scope>NUCLEOTIDE SEQUENCE [LARGE SCALE GENOMIC DNA]</scope>
    <source>
        <strain evidence="1 2">SR1</strain>
    </source>
</reference>